<keyword evidence="2" id="KW-1185">Reference proteome</keyword>
<protein>
    <submittedName>
        <fullName evidence="1">Uncharacterized protein</fullName>
    </submittedName>
</protein>
<comment type="caution">
    <text evidence="1">The sequence shown here is derived from an EMBL/GenBank/DDBJ whole genome shotgun (WGS) entry which is preliminary data.</text>
</comment>
<reference evidence="1" key="1">
    <citation type="submission" date="2021-01" db="EMBL/GenBank/DDBJ databases">
        <authorList>
            <consortium name="Genoscope - CEA"/>
            <person name="William W."/>
        </authorList>
    </citation>
    <scope>NUCLEOTIDE SEQUENCE</scope>
</reference>
<name>A0A8S1QWU7_9CILI</name>
<dbReference type="Proteomes" id="UP000692954">
    <property type="component" value="Unassembled WGS sequence"/>
</dbReference>
<evidence type="ECO:0000313" key="2">
    <source>
        <dbReference type="Proteomes" id="UP000692954"/>
    </source>
</evidence>
<organism evidence="1 2">
    <name type="scientific">Paramecium sonneborni</name>
    <dbReference type="NCBI Taxonomy" id="65129"/>
    <lineage>
        <taxon>Eukaryota</taxon>
        <taxon>Sar</taxon>
        <taxon>Alveolata</taxon>
        <taxon>Ciliophora</taxon>
        <taxon>Intramacronucleata</taxon>
        <taxon>Oligohymenophorea</taxon>
        <taxon>Peniculida</taxon>
        <taxon>Parameciidae</taxon>
        <taxon>Paramecium</taxon>
    </lineage>
</organism>
<dbReference type="EMBL" id="CAJJDN010000123">
    <property type="protein sequence ID" value="CAD8119959.1"/>
    <property type="molecule type" value="Genomic_DNA"/>
</dbReference>
<evidence type="ECO:0000313" key="1">
    <source>
        <dbReference type="EMBL" id="CAD8119959.1"/>
    </source>
</evidence>
<accession>A0A8S1QWU7</accession>
<sequence length="162" mass="19468">MKLSKIFLLILNQRCGNSLQLFHKIQENKNILLVYKSMRNNILKNSVKFEMRQSFPYLLLSNSIQKVKQKQYVQKKLNKKSIQSKQESFHQKPNKIQQIQKRHQILQISFNTLILYFNSSLNQVQYLSLKIQKQSIKQFQCLAQYCELKMHEYIYTLIVKPL</sequence>
<dbReference type="AlphaFoldDB" id="A0A8S1QWU7"/>
<gene>
    <name evidence="1" type="ORF">PSON_ATCC_30995.1.T1230136</name>
</gene>
<proteinExistence type="predicted"/>